<dbReference type="EMBL" id="JASBWU010000012">
    <property type="protein sequence ID" value="KAJ9117506.1"/>
    <property type="molecule type" value="Genomic_DNA"/>
</dbReference>
<keyword evidence="2" id="KW-1185">Reference proteome</keyword>
<protein>
    <submittedName>
        <fullName evidence="1">Uncharacterized protein</fullName>
    </submittedName>
</protein>
<evidence type="ECO:0000313" key="1">
    <source>
        <dbReference type="EMBL" id="KAJ9117506.1"/>
    </source>
</evidence>
<evidence type="ECO:0000313" key="2">
    <source>
        <dbReference type="Proteomes" id="UP001243375"/>
    </source>
</evidence>
<accession>A0ACC2X371</accession>
<sequence length="1437" mass="162597">MSTNYKDSASFTTRPALSRSQSSKNSLFGGNGSSSRNAIGGGYEADEENNWAGALTLLDVFETFFDSRLDLLERQLRVSSSKLKQAATDLLPKGLRTPRTPGAQTPVPLENEDAEDAEKRDKDKWRSRYKKDVEKEVDRIRLKLAGKVNDLSSSWHSAQIVRTRDKVSDMFDRSRYRSMLLRKHHGLDLAMVLPFKRILLHNLLVSYAGIDKVTSLFIHMYPPLVLIIVKHFYPGREERYPAVMKTSELTWSNMILFSVIPYVIWQGLYWKFLLHDRREKIESGARQTSFRYMLNDKHGPIGKALQGLLLSYPCLLQCALMLVCLPLGVTPAYREAAFMGGQLVYSIICMLPAATFLIYSPKSCIVFLILLWSQASWNGASYYVEVFGRKFERELEKLRKEINSASSTPNSANQPSQSTPISPEKSGEQPDDTGSVPSTGNSQQTQLNTLANAGLIPAPGLSNSPLALGPTDMSGDSDKKGLRGELDELDLAAAMRHNQLGAWSWPLALLLLLSTFTSTALGAKHGDFKTCSQSSFCRRLRSLSERSTAAGFHSPYSLGEGHQSVISQKDGASWTFPLDTELYPEIKFALTVDFLEKGDGIARLRVDEVDSKLPWKRYNEAAKWALVDETPALTSIGNVRKVSSKGRTSFKYGPGHTLELVINHSDFKVTFRRDGSDIMYINERGLFHMEHFRSKEEQQPAEAVDGTPTEGDQQVFSAKSNYRDTTWFEGEPDGELWEETFSKWTDSKPKGPEAFSVDISFPGVEHIFGLAEHASPLSLPSTDGGRYTEPYRLWNVDIFEYEHDSTMSLYGAIPLVHAQNGKHSVGLLSLVASETLVDVTHPKSGVQTHWMSESGIMDLLILPGPDPMALFQQYASLTGTTDLPPQWALGYHQCRWNYIDETDVLEVQRRFDEEDIPLDVTWLDIEYAEEHRYFDWDKKHFPDPERMQNEVGSKGRKMVAIVDPHIKRTDDFRIYKDAQEKNVITKKSDGTTNFEGWCWTGSSVWVDFFNPESWSWWKDMFSFNVWKDSTKYLFIWNDMNEPSVFDGPEISMPRDNIHHGGWEHRDVHNINGMIIEQHTMHWKPGKSPPKDRSFFHEVSTLGLSVTAPSADVGGFFGNPTPEMLIRWYQAGAFMPFFRAHAHIDTKRREPYLYDEPYKGIMRETIRLRYTMLPIWYTAFHEASLTGTPTMRPQYVVFPKDEKGFAVDDQYYVGGSGLLVKPITAPAVESSEVYLSDNQPYYDYFNHHMYPASTKRRHVTVPAPLESFPLLVQGGNILPVRTRARRASTLMWRDPFTLVIALGREGTAEGELYLDDGESFGYQKGEYVWRGFKAVSTTAETAVTSFSKVTENSTDGSTVSVNDNAWANKIGDVRVEKVVVLGMQKPPSKVWVDGEPGELYWDFEYGKASNGKSEGQASKLTIKNPDVRITREWTIRIA</sequence>
<gene>
    <name evidence="1" type="ORF">QFC22_004356</name>
</gene>
<name>A0ACC2X371_9TREE</name>
<organism evidence="1 2">
    <name type="scientific">Naganishia vaughanmartiniae</name>
    <dbReference type="NCBI Taxonomy" id="1424756"/>
    <lineage>
        <taxon>Eukaryota</taxon>
        <taxon>Fungi</taxon>
        <taxon>Dikarya</taxon>
        <taxon>Basidiomycota</taxon>
        <taxon>Agaricomycotina</taxon>
        <taxon>Tremellomycetes</taxon>
        <taxon>Filobasidiales</taxon>
        <taxon>Filobasidiaceae</taxon>
        <taxon>Naganishia</taxon>
    </lineage>
</organism>
<dbReference type="Proteomes" id="UP001243375">
    <property type="component" value="Unassembled WGS sequence"/>
</dbReference>
<proteinExistence type="predicted"/>
<reference evidence="1" key="1">
    <citation type="submission" date="2023-04" db="EMBL/GenBank/DDBJ databases">
        <title>Draft Genome sequencing of Naganishia species isolated from polar environments using Oxford Nanopore Technology.</title>
        <authorList>
            <person name="Leo P."/>
            <person name="Venkateswaran K."/>
        </authorList>
    </citation>
    <scope>NUCLEOTIDE SEQUENCE</scope>
    <source>
        <strain evidence="1">MNA-CCFEE 5425</strain>
    </source>
</reference>
<comment type="caution">
    <text evidence="1">The sequence shown here is derived from an EMBL/GenBank/DDBJ whole genome shotgun (WGS) entry which is preliminary data.</text>
</comment>